<dbReference type="SUPFAM" id="SSF55729">
    <property type="entry name" value="Acyl-CoA N-acyltransferases (Nat)"/>
    <property type="match status" value="1"/>
</dbReference>
<sequence length="180" mass="21177">MENVFNPFPELETERIKLKKLTYEDAADIHHYASQRIVSDNVTWDAHKSIEETLQFIDFAQSRYADHQVAPWEINHKKDQKVIGTADFVWWKKDHRVAEIGYVLSPDYWGKGLMPEVVNKMIDFGFNNMKLVRVQALCFEENINSERVMQKVGMSYEGTMTKRFFVKGEHKNLKIYAITN</sequence>
<dbReference type="InterPro" id="IPR051531">
    <property type="entry name" value="N-acetyltransferase"/>
</dbReference>
<dbReference type="Gene3D" id="3.40.630.30">
    <property type="match status" value="1"/>
</dbReference>
<name>A0ABW5QBF0_9BACI</name>
<keyword evidence="3" id="KW-1185">Reference proteome</keyword>
<feature type="domain" description="N-acetyltransferase" evidence="1">
    <location>
        <begin position="16"/>
        <end position="180"/>
    </location>
</feature>
<dbReference type="Pfam" id="PF13302">
    <property type="entry name" value="Acetyltransf_3"/>
    <property type="match status" value="1"/>
</dbReference>
<dbReference type="CDD" id="cd04301">
    <property type="entry name" value="NAT_SF"/>
    <property type="match status" value="1"/>
</dbReference>
<evidence type="ECO:0000259" key="1">
    <source>
        <dbReference type="PROSITE" id="PS51186"/>
    </source>
</evidence>
<evidence type="ECO:0000313" key="2">
    <source>
        <dbReference type="EMBL" id="MFD2639201.1"/>
    </source>
</evidence>
<protein>
    <submittedName>
        <fullName evidence="2">GNAT family N-acetyltransferase</fullName>
        <ecNumber evidence="2">2.3.-.-</ecNumber>
    </submittedName>
</protein>
<dbReference type="PANTHER" id="PTHR43792">
    <property type="entry name" value="GNAT FAMILY, PUTATIVE (AFU_ORTHOLOGUE AFUA_3G00765)-RELATED-RELATED"/>
    <property type="match status" value="1"/>
</dbReference>
<dbReference type="PANTHER" id="PTHR43792:SF9">
    <property type="entry name" value="RIBOSOMAL-PROTEIN-ALANINE ACETYLTRANSFERASE"/>
    <property type="match status" value="1"/>
</dbReference>
<dbReference type="Proteomes" id="UP001597452">
    <property type="component" value="Unassembled WGS sequence"/>
</dbReference>
<dbReference type="RefSeq" id="WP_377329027.1">
    <property type="nucleotide sequence ID" value="NZ_JBHUMZ010000022.1"/>
</dbReference>
<organism evidence="2 3">
    <name type="scientific">Piscibacillus salipiscarius</name>
    <dbReference type="NCBI Taxonomy" id="299480"/>
    <lineage>
        <taxon>Bacteria</taxon>
        <taxon>Bacillati</taxon>
        <taxon>Bacillota</taxon>
        <taxon>Bacilli</taxon>
        <taxon>Bacillales</taxon>
        <taxon>Bacillaceae</taxon>
        <taxon>Piscibacillus</taxon>
    </lineage>
</organism>
<dbReference type="InterPro" id="IPR016181">
    <property type="entry name" value="Acyl_CoA_acyltransferase"/>
</dbReference>
<comment type="caution">
    <text evidence="2">The sequence shown here is derived from an EMBL/GenBank/DDBJ whole genome shotgun (WGS) entry which is preliminary data.</text>
</comment>
<dbReference type="InterPro" id="IPR000182">
    <property type="entry name" value="GNAT_dom"/>
</dbReference>
<accession>A0ABW5QBF0</accession>
<dbReference type="GO" id="GO:0016746">
    <property type="term" value="F:acyltransferase activity"/>
    <property type="evidence" value="ECO:0007669"/>
    <property type="project" value="UniProtKB-KW"/>
</dbReference>
<keyword evidence="2" id="KW-0808">Transferase</keyword>
<keyword evidence="2" id="KW-0012">Acyltransferase</keyword>
<gene>
    <name evidence="2" type="ORF">ACFSW4_10020</name>
</gene>
<dbReference type="EMBL" id="JBHUMZ010000022">
    <property type="protein sequence ID" value="MFD2639201.1"/>
    <property type="molecule type" value="Genomic_DNA"/>
</dbReference>
<proteinExistence type="predicted"/>
<evidence type="ECO:0000313" key="3">
    <source>
        <dbReference type="Proteomes" id="UP001597452"/>
    </source>
</evidence>
<dbReference type="EC" id="2.3.-.-" evidence="2"/>
<dbReference type="PROSITE" id="PS51186">
    <property type="entry name" value="GNAT"/>
    <property type="match status" value="1"/>
</dbReference>
<reference evidence="3" key="1">
    <citation type="journal article" date="2019" name="Int. J. Syst. Evol. Microbiol.">
        <title>The Global Catalogue of Microorganisms (GCM) 10K type strain sequencing project: providing services to taxonomists for standard genome sequencing and annotation.</title>
        <authorList>
            <consortium name="The Broad Institute Genomics Platform"/>
            <consortium name="The Broad Institute Genome Sequencing Center for Infectious Disease"/>
            <person name="Wu L."/>
            <person name="Ma J."/>
        </authorList>
    </citation>
    <scope>NUCLEOTIDE SEQUENCE [LARGE SCALE GENOMIC DNA]</scope>
    <source>
        <strain evidence="3">TISTR 1571</strain>
    </source>
</reference>